<protein>
    <submittedName>
        <fullName evidence="2">Uncharacterized protein</fullName>
    </submittedName>
</protein>
<feature type="chain" id="PRO_5013675623" evidence="1">
    <location>
        <begin position="17"/>
        <end position="112"/>
    </location>
</feature>
<organism evidence="2 3">
    <name type="scientific">Wolfiporia cocos (strain MD-104)</name>
    <name type="common">Brown rot fungus</name>
    <dbReference type="NCBI Taxonomy" id="742152"/>
    <lineage>
        <taxon>Eukaryota</taxon>
        <taxon>Fungi</taxon>
        <taxon>Dikarya</taxon>
        <taxon>Basidiomycota</taxon>
        <taxon>Agaricomycotina</taxon>
        <taxon>Agaricomycetes</taxon>
        <taxon>Polyporales</taxon>
        <taxon>Phaeolaceae</taxon>
        <taxon>Wolfiporia</taxon>
    </lineage>
</organism>
<name>A0A2H3J6J8_WOLCO</name>
<evidence type="ECO:0000256" key="1">
    <source>
        <dbReference type="SAM" id="SignalP"/>
    </source>
</evidence>
<dbReference type="Proteomes" id="UP000218811">
    <property type="component" value="Unassembled WGS sequence"/>
</dbReference>
<evidence type="ECO:0000313" key="3">
    <source>
        <dbReference type="Proteomes" id="UP000218811"/>
    </source>
</evidence>
<dbReference type="OMA" id="ESGIMGW"/>
<gene>
    <name evidence="2" type="ORF">WOLCODRAFT_83934</name>
</gene>
<proteinExistence type="predicted"/>
<evidence type="ECO:0000313" key="2">
    <source>
        <dbReference type="EMBL" id="PCH37275.1"/>
    </source>
</evidence>
<feature type="signal peptide" evidence="1">
    <location>
        <begin position="1"/>
        <end position="16"/>
    </location>
</feature>
<accession>A0A2H3J6J8</accession>
<dbReference type="EMBL" id="KB467920">
    <property type="protein sequence ID" value="PCH37275.1"/>
    <property type="molecule type" value="Genomic_DNA"/>
</dbReference>
<keyword evidence="1" id="KW-0732">Signal</keyword>
<dbReference type="AlphaFoldDB" id="A0A2H3J6J8"/>
<keyword evidence="3" id="KW-1185">Reference proteome</keyword>
<sequence>MGAFSIATAIVSVGAGLTLCGVKTSLGVSNAQEFADGVHALIIKRMPLLSSCIHHPIQPEDETSSAAEWTWHDAEKRDKVAFQQDGIVGWVEAALQELEAEGELKRAKRSHA</sequence>
<reference evidence="2 3" key="1">
    <citation type="journal article" date="2012" name="Science">
        <title>The Paleozoic origin of enzymatic lignin decomposition reconstructed from 31 fungal genomes.</title>
        <authorList>
            <person name="Floudas D."/>
            <person name="Binder M."/>
            <person name="Riley R."/>
            <person name="Barry K."/>
            <person name="Blanchette R.A."/>
            <person name="Henrissat B."/>
            <person name="Martinez A.T."/>
            <person name="Otillar R."/>
            <person name="Spatafora J.W."/>
            <person name="Yadav J.S."/>
            <person name="Aerts A."/>
            <person name="Benoit I."/>
            <person name="Boyd A."/>
            <person name="Carlson A."/>
            <person name="Copeland A."/>
            <person name="Coutinho P.M."/>
            <person name="de Vries R.P."/>
            <person name="Ferreira P."/>
            <person name="Findley K."/>
            <person name="Foster B."/>
            <person name="Gaskell J."/>
            <person name="Glotzer D."/>
            <person name="Gorecki P."/>
            <person name="Heitman J."/>
            <person name="Hesse C."/>
            <person name="Hori C."/>
            <person name="Igarashi K."/>
            <person name="Jurgens J.A."/>
            <person name="Kallen N."/>
            <person name="Kersten P."/>
            <person name="Kohler A."/>
            <person name="Kuees U."/>
            <person name="Kumar T.K.A."/>
            <person name="Kuo A."/>
            <person name="LaButti K."/>
            <person name="Larrondo L.F."/>
            <person name="Lindquist E."/>
            <person name="Ling A."/>
            <person name="Lombard V."/>
            <person name="Lucas S."/>
            <person name="Lundell T."/>
            <person name="Martin R."/>
            <person name="McLaughlin D.J."/>
            <person name="Morgenstern I."/>
            <person name="Morin E."/>
            <person name="Murat C."/>
            <person name="Nagy L.G."/>
            <person name="Nolan M."/>
            <person name="Ohm R.A."/>
            <person name="Patyshakuliyeva A."/>
            <person name="Rokas A."/>
            <person name="Ruiz-Duenas F.J."/>
            <person name="Sabat G."/>
            <person name="Salamov A."/>
            <person name="Samejima M."/>
            <person name="Schmutz J."/>
            <person name="Slot J.C."/>
            <person name="St John F."/>
            <person name="Stenlid J."/>
            <person name="Sun H."/>
            <person name="Sun S."/>
            <person name="Syed K."/>
            <person name="Tsang A."/>
            <person name="Wiebenga A."/>
            <person name="Young D."/>
            <person name="Pisabarro A."/>
            <person name="Eastwood D.C."/>
            <person name="Martin F."/>
            <person name="Cullen D."/>
            <person name="Grigoriev I.V."/>
            <person name="Hibbett D.S."/>
        </authorList>
    </citation>
    <scope>NUCLEOTIDE SEQUENCE [LARGE SCALE GENOMIC DNA]</scope>
    <source>
        <strain evidence="2 3">MD-104</strain>
    </source>
</reference>
<dbReference type="OrthoDB" id="5346979at2759"/>